<evidence type="ECO:0000313" key="8">
    <source>
        <dbReference type="Proteomes" id="UP000036681"/>
    </source>
</evidence>
<dbReference type="Pfam" id="PF01246">
    <property type="entry name" value="Ribosomal_L24e"/>
    <property type="match status" value="2"/>
</dbReference>
<feature type="compositionally biased region" description="Low complexity" evidence="6">
    <location>
        <begin position="222"/>
        <end position="234"/>
    </location>
</feature>
<feature type="region of interest" description="Disordered" evidence="6">
    <location>
        <begin position="173"/>
        <end position="242"/>
    </location>
</feature>
<evidence type="ECO:0000313" key="9">
    <source>
        <dbReference type="WBParaSite" id="ALUE_0000831401-mRNA-1"/>
    </source>
</evidence>
<dbReference type="SUPFAM" id="SSF57716">
    <property type="entry name" value="Glucocorticoid receptor-like (DNA-binding domain)"/>
    <property type="match status" value="2"/>
</dbReference>
<keyword evidence="3" id="KW-0687">Ribonucleoprotein</keyword>
<dbReference type="InterPro" id="IPR000988">
    <property type="entry name" value="Ribosomal_eL24-rel_N"/>
</dbReference>
<dbReference type="GO" id="GO:0003735">
    <property type="term" value="F:structural constituent of ribosome"/>
    <property type="evidence" value="ECO:0007669"/>
    <property type="project" value="InterPro"/>
</dbReference>
<evidence type="ECO:0000256" key="6">
    <source>
        <dbReference type="SAM" id="MobiDB-lite"/>
    </source>
</evidence>
<dbReference type="Gene3D" id="6.10.250.1270">
    <property type="match status" value="1"/>
</dbReference>
<dbReference type="GO" id="GO:0022625">
    <property type="term" value="C:cytosolic large ribosomal subunit"/>
    <property type="evidence" value="ECO:0007669"/>
    <property type="project" value="TreeGrafter"/>
</dbReference>
<dbReference type="GO" id="GO:0002181">
    <property type="term" value="P:cytoplasmic translation"/>
    <property type="evidence" value="ECO:0007669"/>
    <property type="project" value="TreeGrafter"/>
</dbReference>
<comment type="similarity">
    <text evidence="1">Belongs to the eukaryotic ribosomal protein eL24 family.</text>
</comment>
<dbReference type="PANTHER" id="PTHR10792">
    <property type="entry name" value="60S RIBOSOMAL PROTEIN L24"/>
    <property type="match status" value="1"/>
</dbReference>
<evidence type="ECO:0000256" key="4">
    <source>
        <dbReference type="ARBA" id="ARBA00040612"/>
    </source>
</evidence>
<dbReference type="PANTHER" id="PTHR10792:SF1">
    <property type="entry name" value="RIBOSOMAL PROTEIN L24"/>
    <property type="match status" value="1"/>
</dbReference>
<dbReference type="InterPro" id="IPR056366">
    <property type="entry name" value="Ribosomal_eL24"/>
</dbReference>
<evidence type="ECO:0000256" key="2">
    <source>
        <dbReference type="ARBA" id="ARBA00022980"/>
    </source>
</evidence>
<dbReference type="GO" id="GO:0003729">
    <property type="term" value="F:mRNA binding"/>
    <property type="evidence" value="ECO:0007669"/>
    <property type="project" value="TreeGrafter"/>
</dbReference>
<dbReference type="Gene3D" id="2.30.170.20">
    <property type="entry name" value="Ribosomal protein L24e"/>
    <property type="match status" value="1"/>
</dbReference>
<feature type="domain" description="Large ribosomal subunit protein eL24-related N-terminal" evidence="7">
    <location>
        <begin position="88"/>
        <end position="125"/>
    </location>
</feature>
<feature type="domain" description="Large ribosomal subunit protein eL24-related N-terminal" evidence="7">
    <location>
        <begin position="37"/>
        <end position="68"/>
    </location>
</feature>
<evidence type="ECO:0000256" key="1">
    <source>
        <dbReference type="ARBA" id="ARBA00005647"/>
    </source>
</evidence>
<proteinExistence type="inferred from homology"/>
<reference evidence="9" key="1">
    <citation type="submission" date="2023-03" db="UniProtKB">
        <authorList>
            <consortium name="WormBaseParasite"/>
        </authorList>
    </citation>
    <scope>IDENTIFICATION</scope>
</reference>
<protein>
    <recommendedName>
        <fullName evidence="4">Large ribosomal subunit protein eL24</fullName>
    </recommendedName>
    <alternativeName>
        <fullName evidence="5">60S ribosomal protein L24</fullName>
    </alternativeName>
</protein>
<dbReference type="InterPro" id="IPR038630">
    <property type="entry name" value="L24e/L24_sf"/>
</dbReference>
<accession>A0A9J2PG56</accession>
<dbReference type="AlphaFoldDB" id="A0A9J2PG56"/>
<organism evidence="8 9">
    <name type="scientific">Ascaris lumbricoides</name>
    <name type="common">Giant roundworm</name>
    <dbReference type="NCBI Taxonomy" id="6252"/>
    <lineage>
        <taxon>Eukaryota</taxon>
        <taxon>Metazoa</taxon>
        <taxon>Ecdysozoa</taxon>
        <taxon>Nematoda</taxon>
        <taxon>Chromadorea</taxon>
        <taxon>Rhabditida</taxon>
        <taxon>Spirurina</taxon>
        <taxon>Ascaridomorpha</taxon>
        <taxon>Ascaridoidea</taxon>
        <taxon>Ascarididae</taxon>
        <taxon>Ascaris</taxon>
    </lineage>
</organism>
<evidence type="ECO:0000256" key="3">
    <source>
        <dbReference type="ARBA" id="ARBA00023274"/>
    </source>
</evidence>
<evidence type="ECO:0000256" key="5">
    <source>
        <dbReference type="ARBA" id="ARBA00041213"/>
    </source>
</evidence>
<keyword evidence="2" id="KW-0689">Ribosomal protein</keyword>
<dbReference type="Proteomes" id="UP000036681">
    <property type="component" value="Unplaced"/>
</dbReference>
<name>A0A9J2PG56_ASCLU</name>
<dbReference type="WBParaSite" id="ALUE_0000831401-mRNA-1">
    <property type="protein sequence ID" value="ALUE_0000831401-mRNA-1"/>
    <property type="gene ID" value="ALUE_0000831401"/>
</dbReference>
<keyword evidence="8" id="KW-1185">Reference proteome</keyword>
<feature type="compositionally biased region" description="Basic and acidic residues" evidence="6">
    <location>
        <begin position="173"/>
        <end position="199"/>
    </location>
</feature>
<evidence type="ECO:0000259" key="7">
    <source>
        <dbReference type="Pfam" id="PF01246"/>
    </source>
</evidence>
<sequence>MSRILPAVFEKHCLVRYNIDITYGFLGCSFQELVSKMKTETCIYSGYKIHPGHGKRLVRSDGKVRLFFIDFAGNFYLPVVDCVIDHPTVQIFLSKKCQRSHKLKRNPRDIPWTVLYRRKHKKGVHGEESTQKRRTKRVIHVASRAVGNVSLEAILAKRNQKPEFRHAQREAAIKAAKEAQRAAKSEKKAASKAMKEKKAAAPKLKAPKPMKAAQPREKKAAAPKLKAPKPMKAAQPRVGGKR</sequence>
<feature type="compositionally biased region" description="Low complexity" evidence="6">
    <location>
        <begin position="201"/>
        <end position="213"/>
    </location>
</feature>
<dbReference type="CDD" id="cd00472">
    <property type="entry name" value="Ribosomal_L24e_L24"/>
    <property type="match status" value="1"/>
</dbReference>